<reference evidence="1 2" key="1">
    <citation type="submission" date="2016-01" db="EMBL/GenBank/DDBJ databases">
        <title>Genome Sequences of Twelve Sporeforming Bacillus Species Isolated from Foods.</title>
        <authorList>
            <person name="Berendsen E.M."/>
            <person name="Wells-Bennik M.H."/>
            <person name="Krawcyk A.O."/>
            <person name="De Jong A."/>
            <person name="Holsappel S."/>
            <person name="Eijlander R.T."/>
            <person name="Kuipers O.P."/>
        </authorList>
    </citation>
    <scope>NUCLEOTIDE SEQUENCE [LARGE SCALE GENOMIC DNA]</scope>
    <source>
        <strain evidence="1 2">B4099</strain>
    </source>
</reference>
<dbReference type="EMBL" id="LQYI01000037">
    <property type="protein sequence ID" value="KYC70503.1"/>
    <property type="molecule type" value="Genomic_DNA"/>
</dbReference>
<organism evidence="1 2">
    <name type="scientific">Heyndrickxia coagulans</name>
    <name type="common">Weizmannia coagulans</name>
    <dbReference type="NCBI Taxonomy" id="1398"/>
    <lineage>
        <taxon>Bacteria</taxon>
        <taxon>Bacillati</taxon>
        <taxon>Bacillota</taxon>
        <taxon>Bacilli</taxon>
        <taxon>Bacillales</taxon>
        <taxon>Bacillaceae</taxon>
        <taxon>Heyndrickxia</taxon>
    </lineage>
</organism>
<protein>
    <submittedName>
        <fullName evidence="1">Uncharacterized protein</fullName>
    </submittedName>
</protein>
<evidence type="ECO:0000313" key="1">
    <source>
        <dbReference type="EMBL" id="KYC70503.1"/>
    </source>
</evidence>
<gene>
    <name evidence="1" type="ORF">B4099_3117</name>
</gene>
<dbReference type="AlphaFoldDB" id="A0A150KHZ7"/>
<comment type="caution">
    <text evidence="1">The sequence shown here is derived from an EMBL/GenBank/DDBJ whole genome shotgun (WGS) entry which is preliminary data.</text>
</comment>
<accession>A0A150KHZ7</accession>
<dbReference type="Proteomes" id="UP000075304">
    <property type="component" value="Unassembled WGS sequence"/>
</dbReference>
<dbReference type="PATRIC" id="fig|1398.25.peg.2287"/>
<sequence>MRFFHSRMCHPTEAFFPKITRDTRFPGLRQWKKAQEACKSPANRLIIRYIQH</sequence>
<name>A0A150KHZ7_HEYCO</name>
<evidence type="ECO:0000313" key="2">
    <source>
        <dbReference type="Proteomes" id="UP000075304"/>
    </source>
</evidence>
<proteinExistence type="predicted"/>